<evidence type="ECO:0000313" key="1">
    <source>
        <dbReference type="EMBL" id="MVX58145.1"/>
    </source>
</evidence>
<dbReference type="Proteomes" id="UP000461595">
    <property type="component" value="Unassembled WGS sequence"/>
</dbReference>
<organism evidence="1 3">
    <name type="scientific">Streptococcus danieliae</name>
    <dbReference type="NCBI Taxonomy" id="747656"/>
    <lineage>
        <taxon>Bacteria</taxon>
        <taxon>Bacillati</taxon>
        <taxon>Bacillota</taxon>
        <taxon>Bacilli</taxon>
        <taxon>Lactobacillales</taxon>
        <taxon>Streptococcaceae</taxon>
        <taxon>Streptococcus</taxon>
    </lineage>
</organism>
<reference evidence="2 4" key="2">
    <citation type="submission" date="2020-07" db="EMBL/GenBank/DDBJ databases">
        <title>MOT database genomes.</title>
        <authorList>
            <person name="Joseph S."/>
            <person name="Aduse-Opoku J."/>
            <person name="Hashim A."/>
            <person name="Wade W."/>
            <person name="Curtis M."/>
        </authorList>
    </citation>
    <scope>NUCLEOTIDE SEQUENCE [LARGE SCALE GENOMIC DNA]</scope>
    <source>
        <strain evidence="2 4">STR</strain>
    </source>
</reference>
<dbReference type="EMBL" id="JACBXX010000100">
    <property type="protein sequence ID" value="NYS96331.1"/>
    <property type="molecule type" value="Genomic_DNA"/>
</dbReference>
<evidence type="ECO:0000313" key="3">
    <source>
        <dbReference type="Proteomes" id="UP000461595"/>
    </source>
</evidence>
<proteinExistence type="predicted"/>
<accession>A0A7X3G6Y2</accession>
<dbReference type="AlphaFoldDB" id="A0A7X3G6Y2"/>
<gene>
    <name evidence="1" type="ORF">E5983_00450</name>
    <name evidence="2" type="ORF">HZY94_03935</name>
</gene>
<dbReference type="OrthoDB" id="2221635at2"/>
<keyword evidence="1" id="KW-0238">DNA-binding</keyword>
<comment type="caution">
    <text evidence="1">The sequence shown here is derived from an EMBL/GenBank/DDBJ whole genome shotgun (WGS) entry which is preliminary data.</text>
</comment>
<protein>
    <submittedName>
        <fullName evidence="1">DNA-binding protein</fullName>
    </submittedName>
</protein>
<name>A0A7X3G6Y2_9STRE</name>
<dbReference type="GO" id="GO:0003677">
    <property type="term" value="F:DNA binding"/>
    <property type="evidence" value="ECO:0007669"/>
    <property type="project" value="UniProtKB-KW"/>
</dbReference>
<evidence type="ECO:0000313" key="4">
    <source>
        <dbReference type="Proteomes" id="UP000589521"/>
    </source>
</evidence>
<reference evidence="1 3" key="1">
    <citation type="submission" date="2019-12" db="EMBL/GenBank/DDBJ databases">
        <title>Microbes associate with the intestines of laboratory mice.</title>
        <authorList>
            <person name="Navarre W."/>
            <person name="Wong E."/>
        </authorList>
    </citation>
    <scope>NUCLEOTIDE SEQUENCE [LARGE SCALE GENOMIC DNA]</scope>
    <source>
        <strain evidence="1 3">NM51_B2-22</strain>
    </source>
</reference>
<sequence>MTDLEVRLLRLIPVGSQRPINTKELAKLLGINERTARDIISRLIVRYRVPIVANRGGNSGHYIPVDDGERLAGIRELQAQHKAEGERLNTLIMADLKQHEKVLAEFEEKEHE</sequence>
<evidence type="ECO:0000313" key="2">
    <source>
        <dbReference type="EMBL" id="NYS96331.1"/>
    </source>
</evidence>
<dbReference type="EMBL" id="WSRS01000002">
    <property type="protein sequence ID" value="MVX58145.1"/>
    <property type="molecule type" value="Genomic_DNA"/>
</dbReference>
<dbReference type="Proteomes" id="UP000589521">
    <property type="component" value="Unassembled WGS sequence"/>
</dbReference>
<dbReference type="RefSeq" id="WP_160331978.1">
    <property type="nucleotide sequence ID" value="NZ_JACBXX010000100.1"/>
</dbReference>